<evidence type="ECO:0000313" key="4">
    <source>
        <dbReference type="Proteomes" id="UP000694888"/>
    </source>
</evidence>
<evidence type="ECO:0000256" key="2">
    <source>
        <dbReference type="SAM" id="MobiDB-lite"/>
    </source>
</evidence>
<feature type="region of interest" description="Disordered" evidence="2">
    <location>
        <begin position="664"/>
        <end position="729"/>
    </location>
</feature>
<feature type="region of interest" description="Disordered" evidence="2">
    <location>
        <begin position="1797"/>
        <end position="1856"/>
    </location>
</feature>
<protein>
    <submittedName>
        <fullName evidence="5">Uncharacterized protein LOC101857693</fullName>
    </submittedName>
</protein>
<gene>
    <name evidence="5" type="primary">LOC101857693</name>
</gene>
<dbReference type="RefSeq" id="XP_035826413.1">
    <property type="nucleotide sequence ID" value="XM_035970520.1"/>
</dbReference>
<evidence type="ECO:0000259" key="3">
    <source>
        <dbReference type="PROSITE" id="PS50157"/>
    </source>
</evidence>
<dbReference type="Pfam" id="PF18479">
    <property type="entry name" value="PIN_11"/>
    <property type="match status" value="1"/>
</dbReference>
<feature type="domain" description="C2H2-type" evidence="3">
    <location>
        <begin position="763"/>
        <end position="794"/>
    </location>
</feature>
<feature type="compositionally biased region" description="Basic and acidic residues" evidence="2">
    <location>
        <begin position="452"/>
        <end position="465"/>
    </location>
</feature>
<feature type="compositionally biased region" description="Polar residues" evidence="2">
    <location>
        <begin position="442"/>
        <end position="451"/>
    </location>
</feature>
<feature type="region of interest" description="Disordered" evidence="2">
    <location>
        <begin position="2891"/>
        <end position="2920"/>
    </location>
</feature>
<feature type="compositionally biased region" description="Polar residues" evidence="2">
    <location>
        <begin position="2325"/>
        <end position="2337"/>
    </location>
</feature>
<dbReference type="PROSITE" id="PS50157">
    <property type="entry name" value="ZINC_FINGER_C2H2_2"/>
    <property type="match status" value="1"/>
</dbReference>
<feature type="compositionally biased region" description="Polar residues" evidence="2">
    <location>
        <begin position="613"/>
        <end position="628"/>
    </location>
</feature>
<feature type="region of interest" description="Disordered" evidence="2">
    <location>
        <begin position="1961"/>
        <end position="1982"/>
    </location>
</feature>
<dbReference type="InterPro" id="IPR041192">
    <property type="entry name" value="PIN_11"/>
</dbReference>
<feature type="compositionally biased region" description="Basic and acidic residues" evidence="2">
    <location>
        <begin position="684"/>
        <end position="700"/>
    </location>
</feature>
<dbReference type="InterPro" id="IPR013087">
    <property type="entry name" value="Znf_C2H2_type"/>
</dbReference>
<feature type="compositionally biased region" description="Polar residues" evidence="2">
    <location>
        <begin position="1970"/>
        <end position="1982"/>
    </location>
</feature>
<sequence length="3072" mass="332151">MKTHPGGSSRYSHQTTPQVGALCPPPQVKKKTRFKVKKKVRFNLKVQISTSEELWRPFYRWKYISPVRGAEMKSLSSTDVTERSQALTTTQSLPLCPNMSSCPAPFLRPAPSLVPAPSLCPTPSEPLTKSASAFCEAVVFRPILFPSPRCPSSFRVVNVRGNVRRLRVLSKTSFPCARKLRSCLKKRQPSASRVNNKMSLAVVTTHANSGASSVSSASSSLSVLASPRFRDSCRLFVRPQDSVSGFEHARPVTNEHKQSVDYEHVTRSLGNLAITPGRGTPETNSNEHRMARAGSVMQQPSVSTFRSSDDTNYNAVREVCSEGISRNGSVEARSLNSHDGIGRNSIGHSNSATNGIVCQGIGHHGTDDSDIDHNGIGHFGTGHSYTDHNGIGNESSSHCSIGHNGNVHNGTLQGYINNGIDLHGIGHQSIDHNDDANNNANERSAQVSKSNPESHRSRHVMELRSGRRHASCSESSGRELVNAGGGFCSQEVILASSGPGFSSLPADDNRNNVGSSEVGQDHRHCYNVAANSDSVGNSSVINGRCHGYNVAANSDSLGNSDVSNGRCNSYVVAANSDSIDDVANFDVIQGRRHGYSHADSAGVTEGLTHSDRSSGSAQPLDNKNSGDLVATSDNNAIVSNTGGCQGSNVNSFASSRDEPVFAARENSTSPLRQTQTWVFNNRNSIERQSSEGSVKNDSRATVEQSANATNNSAMDPGPNATSFPSPKRGQFPDAYSESLILVSPSRQVASSPSPVRKDGDSLYQCPVLNCAMTFSDHRGLRRHVTQMYHSPCNPFSTIVDGVVPEILGFLCPACGHIFKKEAPCREHMLTDKHLQLLPPVPFSVYTCPQCLQFFPSYSTAALHMDNMAHHTASFSFPDDVSRPHSSAPIPVPCRMVEELRERCGRVPCSLYCNSCQSGLARPTELQEHLDHAHLVSCKCPRTVVDVFSVLLTDHACAECHQFIYTGISHSTLAIHTSCPLQGPVLRNEASSLREFVRRCGISGVGIATEDQLSHSSNDSSFVNSAVDTEGCSGSVDDVEGCAGSVDDTEGCSGSVDDVEGCAGSVDDTEGCAGSVDDTEWCARSINTVEGAGCFKNGPGIAKRKRNTLGSDAATSKYSRCSTCENATWDNVAPFQNYCVVHPNSCSRSVAPSGTCGGIHKEDGTCLGRNARLGGATRGWATSQSGLNFDQSKDSVFGPAPQQLVVKDEGSAEDGFTRGGRLDPILVREDSPDLEEVRERNSGFGNTTEVCSEYLVDVEDDCTKQLDRLIEEKWDECSRMDGETCVDEVQIINDDEGRVTETRSAEFCTLVENCSDQESAVERISETVANTSFLMEEGMMSAALETTSSRYHPRSSCDSMKREVKRDIFYLRPCSKYAHAEASRVNTFSTGESQQGTDSCSSNVRYQYGDVCRREASVQRCADPLFEAGCSKNLPPDSDCTRTREDICCTERNIKTERYGIVESETSNFPRSKSQHKAFNESLRNGGSTKLSRNAVASLASDLVATNARSSEETDSDTEESSKVFGFTVVPMEVQALSNAEEDAEESCCCGVTSSSCESKSLFSSSDDLSDSATDCLSGHKQPQQLQQHQIQQQQQQQQHQKQYWHHQHQQQHYHQQLQPHQHHQQQQTQQQQQPLSKRLLFLDGVSEEESQDNGVIEVCAPSQPMEVSGEHEATPSLKRRLSPACGADLTKRVKATSDVEAFWCPTQSKTISKTARKVMKTKPVYENRDFPSVMSSKRSRKVPKRCCHKGQKSRSARRKRSRCSKQYRPVYATFSKNTSRLKKDYYYAVINSQPPYGSHPCRSNPDDSDRPSAQSPSTLCTPISESLSSGRRDSSDSLMSNGAVGKTCPKRSSSSRNKCGLVFVLPESVDRFSDTYYTTCHALRGSERHQKGLVKEESLYMIAGGSGRERRKRCKSCKGGRAFQARKKSKNCKAVPKRKKGSAARYDDKVIDLSVVDSEDDGIPARSNGRAGQNPSLNHMTRGSREINSSFVHTNSTNRASCLPLNVVESEQQEPPGFGSRESSHIDVIDIEDDDQFIIVNKGAVVHDDESCYVVEHCSSDSDDSAGQGLGGDRSGQCVTQPCAGSELRGKSTGSEFRGVCDSSEICRDFAMGDMTSNLNQAAARGGLATKYEANRFYKDLERCASAKGTNRDLDTDVNSMDFDDSCFIVATYRPRVGQNGKSSPFYVTLRPASSSKQSNQSRQTGSIDDRNVVTTTSAAITKIVQIPSMANLRTVQNSRDQRPNCDVQGNDVTETRTASRFAGGEVTRVSEENMFGMGLSVFKPPSPPNPHFTTPSSSSAQGGTLLPPPATTEAESSFMKMPLRTSQTKGTQQVTSRRVCEGRSSPFTFSSPFTASSKEISGAAHRGRLISTVGSTKSGHRKAQQTAATRGVRKIRINDLEMEIRPKDRFILVSSEEEEEEKEEEKEEGASSKSQSASSQRDVTRRKTPGALPSFIPLGEGSESGSVRKSGGKVPRKKGAARAVSGGPRVRWRYFSTATVAPRARQHAQGISHTRADSTADNCIGPNSIGTNSIDANCIDANCIGPNCNGPNFTGPNCIGPNCIGTNSIDANCIGPNFIGPNCIGANSRPIGCDSIDTSSSRAISNSITSCSVSKRNADNTGVNSIVSTDNFDFNSVGANKTGDSSSGADSAKSIEADMVGANNIGANSTGAHSVCVNHFNVDSVGTNGTETNCVGTNGRSIFSPSSIGANSNNKININSISANSGSVFSLNANSICPNSSSCVYSFGGNSTRTNSTGTYSHAANDVGVNNSYNANSRSSNSIAVTHTSGTNSFCNTKEVSFANTNNIAIAAANNGGAYSFSADMRSVHSVERINFDFTSRTPTNCTEETSQHNNTCTSGGCGSNPVAPPWPQHSDSTLRLRLDGPRCAHQPSTAAVAKTTKTKTGSASADDSGTSSGPFQRLVSPKIRLLSCMQKIIFADLENVMLFKYFSGPWPSATFLWAFVSQRPNNSFHLEQFFLRYPLYTFLKGQNSVHVSTDIGQEKDAVDMTIALCVAKLDDRLPPSIPFFIVSRDRGFLEVENQMTASARTVKVVAPPMTRGGRLSWKDFLV</sequence>
<proteinExistence type="predicted"/>
<reference evidence="5" key="1">
    <citation type="submission" date="2025-08" db="UniProtKB">
        <authorList>
            <consortium name="RefSeq"/>
        </authorList>
    </citation>
    <scope>IDENTIFICATION</scope>
</reference>
<feature type="compositionally biased region" description="Low complexity" evidence="2">
    <location>
        <begin position="2894"/>
        <end position="2919"/>
    </location>
</feature>
<keyword evidence="1" id="KW-0479">Metal-binding</keyword>
<feature type="compositionally biased region" description="Basic residues" evidence="2">
    <location>
        <begin position="1737"/>
        <end position="1764"/>
    </location>
</feature>
<feature type="compositionally biased region" description="Polar residues" evidence="2">
    <location>
        <begin position="9"/>
        <end position="18"/>
    </location>
</feature>
<feature type="region of interest" description="Disordered" evidence="2">
    <location>
        <begin position="2412"/>
        <end position="2486"/>
    </location>
</feature>
<dbReference type="SUPFAM" id="SSF81995">
    <property type="entry name" value="beta-sandwich domain of Sec23/24"/>
    <property type="match status" value="1"/>
</dbReference>
<feature type="region of interest" description="Disordered" evidence="2">
    <location>
        <begin position="427"/>
        <end position="473"/>
    </location>
</feature>
<organism evidence="4 5">
    <name type="scientific">Aplysia californica</name>
    <name type="common">California sea hare</name>
    <dbReference type="NCBI Taxonomy" id="6500"/>
    <lineage>
        <taxon>Eukaryota</taxon>
        <taxon>Metazoa</taxon>
        <taxon>Spiralia</taxon>
        <taxon>Lophotrochozoa</taxon>
        <taxon>Mollusca</taxon>
        <taxon>Gastropoda</taxon>
        <taxon>Heterobranchia</taxon>
        <taxon>Euthyneura</taxon>
        <taxon>Tectipleura</taxon>
        <taxon>Aplysiida</taxon>
        <taxon>Aplysioidea</taxon>
        <taxon>Aplysiidae</taxon>
        <taxon>Aplysia</taxon>
    </lineage>
</organism>
<feature type="region of interest" description="Disordered" evidence="2">
    <location>
        <begin position="2284"/>
        <end position="2344"/>
    </location>
</feature>
<feature type="region of interest" description="Disordered" evidence="2">
    <location>
        <begin position="1560"/>
        <end position="1634"/>
    </location>
</feature>
<feature type="region of interest" description="Disordered" evidence="2">
    <location>
        <begin position="1733"/>
        <end position="1764"/>
    </location>
</feature>
<keyword evidence="4" id="KW-1185">Reference proteome</keyword>
<dbReference type="SMART" id="SM00355">
    <property type="entry name" value="ZnF_C2H2"/>
    <property type="match status" value="4"/>
</dbReference>
<evidence type="ECO:0000256" key="1">
    <source>
        <dbReference type="PROSITE-ProRule" id="PRU00042"/>
    </source>
</evidence>
<dbReference type="PROSITE" id="PS00028">
    <property type="entry name" value="ZINC_FINGER_C2H2_1"/>
    <property type="match status" value="4"/>
</dbReference>
<evidence type="ECO:0000313" key="5">
    <source>
        <dbReference type="RefSeq" id="XP_035826413.1"/>
    </source>
</evidence>
<feature type="compositionally biased region" description="Low complexity" evidence="2">
    <location>
        <begin position="1560"/>
        <end position="1601"/>
    </location>
</feature>
<feature type="compositionally biased region" description="Basic residues" evidence="2">
    <location>
        <begin position="2471"/>
        <end position="2481"/>
    </location>
</feature>
<dbReference type="GeneID" id="101857693"/>
<feature type="compositionally biased region" description="Acidic residues" evidence="2">
    <location>
        <begin position="2416"/>
        <end position="2428"/>
    </location>
</feature>
<keyword evidence="1" id="KW-0863">Zinc-finger</keyword>
<name>A0ABM1VVH1_APLCA</name>
<feature type="compositionally biased region" description="Low complexity" evidence="2">
    <location>
        <begin position="1612"/>
        <end position="1633"/>
    </location>
</feature>
<feature type="region of interest" description="Disordered" evidence="2">
    <location>
        <begin position="596"/>
        <end position="628"/>
    </location>
</feature>
<feature type="region of interest" description="Disordered" evidence="2">
    <location>
        <begin position="1"/>
        <end position="25"/>
    </location>
</feature>
<accession>A0ABM1VVH1</accession>
<feature type="compositionally biased region" description="Polar residues" evidence="2">
    <location>
        <begin position="1811"/>
        <end position="1823"/>
    </location>
</feature>
<feature type="compositionally biased region" description="Basic residues" evidence="2">
    <location>
        <begin position="1602"/>
        <end position="1611"/>
    </location>
</feature>
<keyword evidence="1" id="KW-0862">Zinc</keyword>
<feature type="compositionally biased region" description="Polar residues" evidence="2">
    <location>
        <begin position="701"/>
        <end position="724"/>
    </location>
</feature>
<feature type="compositionally biased region" description="Polar residues" evidence="2">
    <location>
        <begin position="665"/>
        <end position="683"/>
    </location>
</feature>
<feature type="compositionally biased region" description="Low complexity" evidence="2">
    <location>
        <begin position="2432"/>
        <end position="2441"/>
    </location>
</feature>
<dbReference type="Proteomes" id="UP000694888">
    <property type="component" value="Unplaced"/>
</dbReference>